<dbReference type="EMBL" id="HBGV01017080">
    <property type="protein sequence ID" value="CAD9512350.1"/>
    <property type="molecule type" value="Transcribed_RNA"/>
</dbReference>
<accession>A0A7S2N0G0</accession>
<reference evidence="1" key="1">
    <citation type="submission" date="2021-01" db="EMBL/GenBank/DDBJ databases">
        <authorList>
            <person name="Corre E."/>
            <person name="Pelletier E."/>
            <person name="Niang G."/>
            <person name="Scheremetjew M."/>
            <person name="Finn R."/>
            <person name="Kale V."/>
            <person name="Holt S."/>
            <person name="Cochrane G."/>
            <person name="Meng A."/>
            <person name="Brown T."/>
            <person name="Cohen L."/>
        </authorList>
    </citation>
    <scope>NUCLEOTIDE SEQUENCE</scope>
    <source>
        <strain evidence="1">CCMP826</strain>
    </source>
</reference>
<protein>
    <submittedName>
        <fullName evidence="1">Uncharacterized protein</fullName>
    </submittedName>
</protein>
<gene>
    <name evidence="1" type="ORF">HTAM1171_LOCUS10496</name>
</gene>
<organism evidence="1">
    <name type="scientific">Helicotheca tamesis</name>
    <dbReference type="NCBI Taxonomy" id="374047"/>
    <lineage>
        <taxon>Eukaryota</taxon>
        <taxon>Sar</taxon>
        <taxon>Stramenopiles</taxon>
        <taxon>Ochrophyta</taxon>
        <taxon>Bacillariophyta</taxon>
        <taxon>Mediophyceae</taxon>
        <taxon>Lithodesmiophycidae</taxon>
        <taxon>Lithodesmiales</taxon>
        <taxon>Lithodesmiaceae</taxon>
        <taxon>Helicotheca</taxon>
    </lineage>
</organism>
<name>A0A7S2N0G0_9STRA</name>
<proteinExistence type="predicted"/>
<evidence type="ECO:0000313" key="1">
    <source>
        <dbReference type="EMBL" id="CAD9512350.1"/>
    </source>
</evidence>
<dbReference type="AlphaFoldDB" id="A0A7S2N0G0"/>
<sequence length="233" mass="25514">MKKPTRRGKVCCGCGSVVLDLTVPPSSYKYLEQTSIVCHCSDCIGFPDALFQSAKNVSSDAAEESSPTKKCIDVIDHQTNSVNHIFFYDSDITIVKGKDLIAWHKLTPKTDINRFYAKCCRTPLGFHPGESSKAHTIALYKPLITPIEDPGKNEIFFVPTPQVGVFRSCAPVGSASHDNVKMRKNGNAPVTLLRYIGRDTIGKIKHKNAKEGGIVVPSEEEIGVGLENLKQVP</sequence>